<dbReference type="EMBL" id="JBBLZC010000013">
    <property type="protein sequence ID" value="MEK0084206.1"/>
    <property type="molecule type" value="Genomic_DNA"/>
</dbReference>
<keyword evidence="2" id="KW-1185">Reference proteome</keyword>
<proteinExistence type="predicted"/>
<gene>
    <name evidence="1" type="ORF">U1T56_13670</name>
</gene>
<dbReference type="PROSITE" id="PS51257">
    <property type="entry name" value="PROKAR_LIPOPROTEIN"/>
    <property type="match status" value="1"/>
</dbReference>
<evidence type="ECO:0008006" key="3">
    <source>
        <dbReference type="Google" id="ProtNLM"/>
    </source>
</evidence>
<comment type="caution">
    <text evidence="1">The sequence shown here is derived from an EMBL/GenBank/DDBJ whole genome shotgun (WGS) entry which is preliminary data.</text>
</comment>
<protein>
    <recommendedName>
        <fullName evidence="3">Lipoprotein</fullName>
    </recommendedName>
</protein>
<evidence type="ECO:0000313" key="1">
    <source>
        <dbReference type="EMBL" id="MEK0084206.1"/>
    </source>
</evidence>
<accession>A0ABU8XT32</accession>
<reference evidence="1 2" key="1">
    <citation type="submission" date="2024-01" db="EMBL/GenBank/DDBJ databases">
        <title>Multi-omics insights into the function and evolution of sodium benzoate biodegradation pathways in Benzoatithermus flavus gen. nov., sp. nov. from hot spring.</title>
        <authorList>
            <person name="Hu C.-J."/>
            <person name="Li W.-J."/>
        </authorList>
    </citation>
    <scope>NUCLEOTIDE SEQUENCE [LARGE SCALE GENOMIC DNA]</scope>
    <source>
        <strain evidence="1 2">SYSU G07066</strain>
    </source>
</reference>
<evidence type="ECO:0000313" key="2">
    <source>
        <dbReference type="Proteomes" id="UP001375743"/>
    </source>
</evidence>
<dbReference type="Pfam" id="PF05666">
    <property type="entry name" value="YcgJ"/>
    <property type="match status" value="1"/>
</dbReference>
<dbReference type="Proteomes" id="UP001375743">
    <property type="component" value="Unassembled WGS sequence"/>
</dbReference>
<dbReference type="InterPro" id="IPR008617">
    <property type="entry name" value="Uncharacterised_YcgJ"/>
</dbReference>
<sequence>MLRVLGPLVALGLLTGCVTDGNGGGYGDASSGIRWSGPYGDPYARPLPGYPFYGPYGYGPYGGPFRRYDDDAGRFVRRGNVVCDRATETCYRGRELDVSETRDFFGRKAAREADRVRDAFGTNHVFRADDDVVCNRRERVCYKDGHPDRSETRDLFGKKAARRLGD</sequence>
<dbReference type="RefSeq" id="WP_418160055.1">
    <property type="nucleotide sequence ID" value="NZ_JBBLZC010000013.1"/>
</dbReference>
<organism evidence="1 2">
    <name type="scientific">Benzoatithermus flavus</name>
    <dbReference type="NCBI Taxonomy" id="3108223"/>
    <lineage>
        <taxon>Bacteria</taxon>
        <taxon>Pseudomonadati</taxon>
        <taxon>Pseudomonadota</taxon>
        <taxon>Alphaproteobacteria</taxon>
        <taxon>Geminicoccales</taxon>
        <taxon>Geminicoccaceae</taxon>
        <taxon>Benzoatithermus</taxon>
    </lineage>
</organism>
<name>A0ABU8XT32_9PROT</name>